<dbReference type="SUPFAM" id="SSF82784">
    <property type="entry name" value="OsmC-like"/>
    <property type="match status" value="1"/>
</dbReference>
<dbReference type="EMBL" id="AAPV01000002">
    <property type="protein sequence ID" value="EAS84130.1"/>
    <property type="molecule type" value="Genomic_DNA"/>
</dbReference>
<organism evidence="1 2">
    <name type="scientific">Pelagibacter ubique (strain HTCC1002)</name>
    <dbReference type="NCBI Taxonomy" id="314261"/>
    <lineage>
        <taxon>Bacteria</taxon>
        <taxon>Pseudomonadati</taxon>
        <taxon>Pseudomonadota</taxon>
        <taxon>Alphaproteobacteria</taxon>
        <taxon>Candidatus Pelagibacterales</taxon>
        <taxon>Candidatus Pelagibacteraceae</taxon>
        <taxon>Candidatus Pelagibacter</taxon>
    </lineage>
</organism>
<dbReference type="InterPro" id="IPR052924">
    <property type="entry name" value="OsmC/Ohr_hydroprdx_reductase"/>
</dbReference>
<dbReference type="HOGENOM" id="CLU_100275_2_0_5"/>
<evidence type="ECO:0000313" key="2">
    <source>
        <dbReference type="Proteomes" id="UP000005306"/>
    </source>
</evidence>
<evidence type="ECO:0000313" key="1">
    <source>
        <dbReference type="EMBL" id="EAS84130.1"/>
    </source>
</evidence>
<sequence>MSNNLKETISNLQKDFTANPKNAVVQYESNSILKEGLQSVVTLREHKLVVDEPKSFGGKDEGPSPVELILAALATCQEITYKAFATAAGINIESVSVKLKGELDLQGFLALNKNTRPGFQSISGTVDIKSSSPKAEIDKLIDTVNTHCPVLDILSKGVPIKLFQKVSSSSNNKEHIEQRASAA</sequence>
<proteinExistence type="predicted"/>
<reference evidence="1 2" key="1">
    <citation type="submission" date="2006-04" db="EMBL/GenBank/DDBJ databases">
        <authorList>
            <person name="Giovannoni S.J."/>
            <person name="Cho J.-C."/>
            <person name="Ferriera S."/>
            <person name="Johnson J."/>
            <person name="Kravitz S."/>
            <person name="Halpern A."/>
            <person name="Remington K."/>
            <person name="Beeson K."/>
            <person name="Tran B."/>
            <person name="Rogers Y.-H."/>
            <person name="Friedman R."/>
            <person name="Venter J.C."/>
        </authorList>
    </citation>
    <scope>NUCLEOTIDE SEQUENCE [LARGE SCALE GENOMIC DNA]</scope>
    <source>
        <strain evidence="1 2">HTCC1002</strain>
    </source>
</reference>
<dbReference type="AlphaFoldDB" id="Q1UZR1"/>
<dbReference type="PANTHER" id="PTHR35368:SF1">
    <property type="entry name" value="HYDROPEROXIDE REDUCTASE"/>
    <property type="match status" value="1"/>
</dbReference>
<dbReference type="Gene3D" id="3.30.300.20">
    <property type="match status" value="1"/>
</dbReference>
<protein>
    <submittedName>
        <fullName evidence="1">OsmC-like protein</fullName>
    </submittedName>
</protein>
<name>Q1UZR1_PELU1</name>
<dbReference type="InterPro" id="IPR036102">
    <property type="entry name" value="OsmC/Ohrsf"/>
</dbReference>
<gene>
    <name evidence="1" type="ORF">PU1002_00370</name>
</gene>
<dbReference type="InterPro" id="IPR015946">
    <property type="entry name" value="KH_dom-like_a/b"/>
</dbReference>
<dbReference type="RefSeq" id="WP_006996717.1">
    <property type="nucleotide sequence ID" value="NZ_CH724130.1"/>
</dbReference>
<comment type="caution">
    <text evidence="1">The sequence shown here is derived from an EMBL/GenBank/DDBJ whole genome shotgun (WGS) entry which is preliminary data.</text>
</comment>
<dbReference type="PANTHER" id="PTHR35368">
    <property type="entry name" value="HYDROPEROXIDE REDUCTASE"/>
    <property type="match status" value="1"/>
</dbReference>
<dbReference type="InterPro" id="IPR003718">
    <property type="entry name" value="OsmC/Ohr_fam"/>
</dbReference>
<dbReference type="Proteomes" id="UP000005306">
    <property type="component" value="Unassembled WGS sequence"/>
</dbReference>
<dbReference type="Pfam" id="PF02566">
    <property type="entry name" value="OsmC"/>
    <property type="match status" value="1"/>
</dbReference>
<accession>Q1UZR1</accession>